<dbReference type="CDD" id="cd06842">
    <property type="entry name" value="PLPDE_III_Y4yA_like"/>
    <property type="match status" value="1"/>
</dbReference>
<dbReference type="InterPro" id="IPR042152">
    <property type="entry name" value="Y4yA-like"/>
</dbReference>
<feature type="region of interest" description="Disordered" evidence="3">
    <location>
        <begin position="1"/>
        <end position="23"/>
    </location>
</feature>
<dbReference type="Gene3D" id="2.40.37.10">
    <property type="entry name" value="Lyase, Ornithine Decarboxylase, Chain A, domain 1"/>
    <property type="match status" value="1"/>
</dbReference>
<dbReference type="PROSITE" id="PS00878">
    <property type="entry name" value="ODR_DC_2_1"/>
    <property type="match status" value="1"/>
</dbReference>
<keyword evidence="6" id="KW-1185">Reference proteome</keyword>
<dbReference type="Pfam" id="PF02784">
    <property type="entry name" value="Orn_Arg_deC_N"/>
    <property type="match status" value="1"/>
</dbReference>
<evidence type="ECO:0000259" key="4">
    <source>
        <dbReference type="Pfam" id="PF02784"/>
    </source>
</evidence>
<reference evidence="5" key="1">
    <citation type="submission" date="2021-11" db="EMBL/GenBank/DDBJ databases">
        <title>Genome sequence.</title>
        <authorList>
            <person name="Sun Q."/>
        </authorList>
    </citation>
    <scope>NUCLEOTIDE SEQUENCE</scope>
    <source>
        <strain evidence="5">JC740</strain>
    </source>
</reference>
<accession>A0ABS8NGB9</accession>
<feature type="domain" description="Orn/DAP/Arg decarboxylase 2 N-terminal" evidence="4">
    <location>
        <begin position="95"/>
        <end position="291"/>
    </location>
</feature>
<dbReference type="RefSeq" id="WP_230272563.1">
    <property type="nucleotide sequence ID" value="NZ_JAJKFW010000014.1"/>
</dbReference>
<sequence>MPIAVPTHLTSNDSSDAISNRTSSLNQSVESSVDVADEMAVRRFCMGVLPLKARLEPWMVRAVQSESLHEWVEQYGSPLNLLNVDPMRRNVGELQRAASDAEVELRVFFARKANKCLSFVDLAKEKGWGVDTASENELKQCLQRGVAPANLICTAAVKSETLIRLCLNEEVCIAVDNHDELNRIADVAMKCACRATVAIRLGGFEHGGKKLPTRFGFDVDRDRNLPFELGSLPVDVEGVHFHLDGYDADQRVSALATAMDWIERLQDAGHEPTFIDMGGGVPMRYLDEESQWLEFWQQHRAAMLGKSEPLTYRGHGLGTMFVDGRLVGTPKVYPFYQSLIRGPWLSKILNARLGDGSVADRLKSLSLQLRCEPGRSVLDGCGMTVARVEYRKQNADGDWLIGVSMNRTQCRTSSEDFLVDPLVVPSSKDASRIADETVRSIEGYLVGAYCTESELLCLRKLRFPSGIRVGDLVVFPNTAGYMMHFLESRSHQFPLAKNLVLSGDGPTAELDLIDQKPD</sequence>
<dbReference type="Proteomes" id="UP001430306">
    <property type="component" value="Unassembled WGS sequence"/>
</dbReference>
<evidence type="ECO:0000313" key="6">
    <source>
        <dbReference type="Proteomes" id="UP001430306"/>
    </source>
</evidence>
<protein>
    <submittedName>
        <fullName evidence="5">Y4yA family PLP-dependent enzyme</fullName>
    </submittedName>
</protein>
<dbReference type="SUPFAM" id="SSF51419">
    <property type="entry name" value="PLP-binding barrel"/>
    <property type="match status" value="1"/>
</dbReference>
<name>A0ABS8NGB9_9BACT</name>
<dbReference type="InterPro" id="IPR029066">
    <property type="entry name" value="PLP-binding_barrel"/>
</dbReference>
<evidence type="ECO:0000256" key="1">
    <source>
        <dbReference type="ARBA" id="ARBA00001933"/>
    </source>
</evidence>
<dbReference type="InterPro" id="IPR022653">
    <property type="entry name" value="De-COase2_pyr-phos_BS"/>
</dbReference>
<dbReference type="PANTHER" id="PTHR43727:SF2">
    <property type="entry name" value="GROUP IV DECARBOXYLASE"/>
    <property type="match status" value="1"/>
</dbReference>
<dbReference type="Gene3D" id="3.20.20.10">
    <property type="entry name" value="Alanine racemase"/>
    <property type="match status" value="1"/>
</dbReference>
<evidence type="ECO:0000256" key="3">
    <source>
        <dbReference type="SAM" id="MobiDB-lite"/>
    </source>
</evidence>
<keyword evidence="2" id="KW-0663">Pyridoxal phosphate</keyword>
<evidence type="ECO:0000313" key="5">
    <source>
        <dbReference type="EMBL" id="MCC9641992.1"/>
    </source>
</evidence>
<dbReference type="PANTHER" id="PTHR43727">
    <property type="entry name" value="DIAMINOPIMELATE DECARBOXYLASE"/>
    <property type="match status" value="1"/>
</dbReference>
<feature type="compositionally biased region" description="Polar residues" evidence="3">
    <location>
        <begin position="8"/>
        <end position="23"/>
    </location>
</feature>
<gene>
    <name evidence="5" type="ORF">LOC71_06875</name>
</gene>
<dbReference type="InterPro" id="IPR022644">
    <property type="entry name" value="De-COase2_N"/>
</dbReference>
<organism evidence="5 6">
    <name type="scientific">Rhodopirellula halodulae</name>
    <dbReference type="NCBI Taxonomy" id="2894198"/>
    <lineage>
        <taxon>Bacteria</taxon>
        <taxon>Pseudomonadati</taxon>
        <taxon>Planctomycetota</taxon>
        <taxon>Planctomycetia</taxon>
        <taxon>Pirellulales</taxon>
        <taxon>Pirellulaceae</taxon>
        <taxon>Rhodopirellula</taxon>
    </lineage>
</organism>
<evidence type="ECO:0000256" key="2">
    <source>
        <dbReference type="ARBA" id="ARBA00022898"/>
    </source>
</evidence>
<comment type="caution">
    <text evidence="5">The sequence shown here is derived from an EMBL/GenBank/DDBJ whole genome shotgun (WGS) entry which is preliminary data.</text>
</comment>
<dbReference type="InterPro" id="IPR009006">
    <property type="entry name" value="Ala_racemase/Decarboxylase_C"/>
</dbReference>
<comment type="cofactor">
    <cofactor evidence="1">
        <name>pyridoxal 5'-phosphate</name>
        <dbReference type="ChEBI" id="CHEBI:597326"/>
    </cofactor>
</comment>
<proteinExistence type="predicted"/>
<dbReference type="SUPFAM" id="SSF50621">
    <property type="entry name" value="Alanine racemase C-terminal domain-like"/>
    <property type="match status" value="1"/>
</dbReference>
<dbReference type="EMBL" id="JAJKFW010000014">
    <property type="protein sequence ID" value="MCC9641992.1"/>
    <property type="molecule type" value="Genomic_DNA"/>
</dbReference>